<gene>
    <name evidence="1" type="ORF">Pan241w_35020</name>
</gene>
<evidence type="ECO:0000313" key="2">
    <source>
        <dbReference type="Proteomes" id="UP000317171"/>
    </source>
</evidence>
<name>A0A517RHS2_9PLAN</name>
<dbReference type="OrthoDB" id="9847159at2"/>
<reference evidence="1 2" key="1">
    <citation type="submission" date="2019-02" db="EMBL/GenBank/DDBJ databases">
        <title>Deep-cultivation of Planctomycetes and their phenomic and genomic characterization uncovers novel biology.</title>
        <authorList>
            <person name="Wiegand S."/>
            <person name="Jogler M."/>
            <person name="Boedeker C."/>
            <person name="Pinto D."/>
            <person name="Vollmers J."/>
            <person name="Rivas-Marin E."/>
            <person name="Kohn T."/>
            <person name="Peeters S.H."/>
            <person name="Heuer A."/>
            <person name="Rast P."/>
            <person name="Oberbeckmann S."/>
            <person name="Bunk B."/>
            <person name="Jeske O."/>
            <person name="Meyerdierks A."/>
            <person name="Storesund J.E."/>
            <person name="Kallscheuer N."/>
            <person name="Luecker S."/>
            <person name="Lage O.M."/>
            <person name="Pohl T."/>
            <person name="Merkel B.J."/>
            <person name="Hornburger P."/>
            <person name="Mueller R.-W."/>
            <person name="Bruemmer F."/>
            <person name="Labrenz M."/>
            <person name="Spormann A.M."/>
            <person name="Op den Camp H."/>
            <person name="Overmann J."/>
            <person name="Amann R."/>
            <person name="Jetten M.S.M."/>
            <person name="Mascher T."/>
            <person name="Medema M.H."/>
            <person name="Devos D.P."/>
            <person name="Kaster A.-K."/>
            <person name="Ovreas L."/>
            <person name="Rohde M."/>
            <person name="Galperin M.Y."/>
            <person name="Jogler C."/>
        </authorList>
    </citation>
    <scope>NUCLEOTIDE SEQUENCE [LARGE SCALE GENOMIC DNA]</scope>
    <source>
        <strain evidence="1 2">Pan241w</strain>
    </source>
</reference>
<dbReference type="RefSeq" id="WP_145218056.1">
    <property type="nucleotide sequence ID" value="NZ_CP036269.1"/>
</dbReference>
<evidence type="ECO:0000313" key="1">
    <source>
        <dbReference type="EMBL" id="QDT43402.1"/>
    </source>
</evidence>
<organism evidence="1 2">
    <name type="scientific">Gimesia alba</name>
    <dbReference type="NCBI Taxonomy" id="2527973"/>
    <lineage>
        <taxon>Bacteria</taxon>
        <taxon>Pseudomonadati</taxon>
        <taxon>Planctomycetota</taxon>
        <taxon>Planctomycetia</taxon>
        <taxon>Planctomycetales</taxon>
        <taxon>Planctomycetaceae</taxon>
        <taxon>Gimesia</taxon>
    </lineage>
</organism>
<dbReference type="AlphaFoldDB" id="A0A517RHS2"/>
<proteinExistence type="predicted"/>
<dbReference type="EMBL" id="CP036269">
    <property type="protein sequence ID" value="QDT43402.1"/>
    <property type="molecule type" value="Genomic_DNA"/>
</dbReference>
<protein>
    <submittedName>
        <fullName evidence="1">Uncharacterized protein</fullName>
    </submittedName>
</protein>
<accession>A0A517RHS2</accession>
<keyword evidence="2" id="KW-1185">Reference proteome</keyword>
<sequence>MKRKLFSVGAVIALTIALFQGPQVDSAEQVAARSVKGAKCSFSGYTTISCTINSDCTGGTTKASVYVGGSNASHQKAAGGYRNGNCTGNAQCPANGLLTDKLTTNGCGGGG</sequence>
<dbReference type="KEGG" id="gaz:Pan241w_35020"/>
<dbReference type="Proteomes" id="UP000317171">
    <property type="component" value="Chromosome"/>
</dbReference>